<organism evidence="3">
    <name type="scientific">Streptomyces sp. Y1</name>
    <dbReference type="NCBI Taxonomy" id="3238634"/>
    <lineage>
        <taxon>Bacteria</taxon>
        <taxon>Bacillati</taxon>
        <taxon>Actinomycetota</taxon>
        <taxon>Actinomycetes</taxon>
        <taxon>Kitasatosporales</taxon>
        <taxon>Streptomycetaceae</taxon>
        <taxon>Streptomyces</taxon>
    </lineage>
</organism>
<evidence type="ECO:0000313" key="3">
    <source>
        <dbReference type="EMBL" id="XDQ78571.1"/>
    </source>
</evidence>
<evidence type="ECO:0000256" key="1">
    <source>
        <dbReference type="SAM" id="MobiDB-lite"/>
    </source>
</evidence>
<keyword evidence="3" id="KW-0808">Transferase</keyword>
<dbReference type="AlphaFoldDB" id="A0AB39THD1"/>
<gene>
    <name evidence="3" type="ORF">AB2U05_08850</name>
</gene>
<accession>A0AB39THD1</accession>
<dbReference type="InterPro" id="IPR000182">
    <property type="entry name" value="GNAT_dom"/>
</dbReference>
<dbReference type="EMBL" id="CP163445">
    <property type="protein sequence ID" value="XDQ78571.1"/>
    <property type="molecule type" value="Genomic_DNA"/>
</dbReference>
<dbReference type="CDD" id="cd04301">
    <property type="entry name" value="NAT_SF"/>
    <property type="match status" value="1"/>
</dbReference>
<dbReference type="GO" id="GO:0016747">
    <property type="term" value="F:acyltransferase activity, transferring groups other than amino-acyl groups"/>
    <property type="evidence" value="ECO:0007669"/>
    <property type="project" value="InterPro"/>
</dbReference>
<dbReference type="Gene3D" id="3.40.630.30">
    <property type="match status" value="1"/>
</dbReference>
<protein>
    <submittedName>
        <fullName evidence="3">GNAT family N-acetyltransferase</fullName>
        <ecNumber evidence="3">2.3.1.-</ecNumber>
    </submittedName>
</protein>
<proteinExistence type="predicted"/>
<dbReference type="Pfam" id="PF00583">
    <property type="entry name" value="Acetyltransf_1"/>
    <property type="match status" value="1"/>
</dbReference>
<reference evidence="3" key="1">
    <citation type="submission" date="2024-07" db="EMBL/GenBank/DDBJ databases">
        <authorList>
            <person name="Yu S.T."/>
        </authorList>
    </citation>
    <scope>NUCLEOTIDE SEQUENCE</scope>
    <source>
        <strain evidence="3">Y1</strain>
    </source>
</reference>
<name>A0AB39THD1_9ACTN</name>
<dbReference type="InterPro" id="IPR016181">
    <property type="entry name" value="Acyl_CoA_acyltransferase"/>
</dbReference>
<dbReference type="RefSeq" id="WP_369182951.1">
    <property type="nucleotide sequence ID" value="NZ_CP163445.1"/>
</dbReference>
<keyword evidence="3" id="KW-0012">Acyltransferase</keyword>
<dbReference type="PROSITE" id="PS51186">
    <property type="entry name" value="GNAT"/>
    <property type="match status" value="1"/>
</dbReference>
<dbReference type="EC" id="2.3.1.-" evidence="3"/>
<evidence type="ECO:0000259" key="2">
    <source>
        <dbReference type="PROSITE" id="PS51186"/>
    </source>
</evidence>
<feature type="region of interest" description="Disordered" evidence="1">
    <location>
        <begin position="64"/>
        <end position="88"/>
    </location>
</feature>
<sequence>MVRELAVAPECRRRGLGRGLHAAVIEGAEVDRITLAVRPEAEAAVRMYEALGYRDVGDMTPSWDGVPVHGPRPPVDVEGPHRAMGAFN</sequence>
<feature type="domain" description="N-acetyltransferase" evidence="2">
    <location>
        <begin position="1"/>
        <end position="73"/>
    </location>
</feature>
<dbReference type="SUPFAM" id="SSF55729">
    <property type="entry name" value="Acyl-CoA N-acyltransferases (Nat)"/>
    <property type="match status" value="1"/>
</dbReference>